<feature type="region of interest" description="Disordered" evidence="1">
    <location>
        <begin position="30"/>
        <end position="50"/>
    </location>
</feature>
<protein>
    <recommendedName>
        <fullName evidence="3">DUF4168 domain-containing protein</fullName>
    </recommendedName>
</protein>
<dbReference type="AlphaFoldDB" id="A0A0P8A417"/>
<dbReference type="RefSeq" id="WP_083204449.1">
    <property type="nucleotide sequence ID" value="NZ_FMBM01000002.1"/>
</dbReference>
<dbReference type="InterPro" id="IPR025433">
    <property type="entry name" value="DUF4168"/>
</dbReference>
<evidence type="ECO:0000313" key="5">
    <source>
        <dbReference type="EMBL" id="SCC80806.1"/>
    </source>
</evidence>
<keyword evidence="2" id="KW-0732">Signal</keyword>
<evidence type="ECO:0000313" key="4">
    <source>
        <dbReference type="EMBL" id="KPQ10003.1"/>
    </source>
</evidence>
<evidence type="ECO:0000256" key="1">
    <source>
        <dbReference type="SAM" id="MobiDB-lite"/>
    </source>
</evidence>
<dbReference type="EMBL" id="LJSX01000020">
    <property type="protein sequence ID" value="KPQ10003.1"/>
    <property type="molecule type" value="Genomic_DNA"/>
</dbReference>
<proteinExistence type="predicted"/>
<dbReference type="Proteomes" id="UP000182800">
    <property type="component" value="Unassembled WGS sequence"/>
</dbReference>
<evidence type="ECO:0000259" key="3">
    <source>
        <dbReference type="Pfam" id="PF13767"/>
    </source>
</evidence>
<reference evidence="4 6" key="1">
    <citation type="submission" date="2015-09" db="EMBL/GenBank/DDBJ databases">
        <title>Identification and resolution of microdiversity through metagenomic sequencing of parallel consortia.</title>
        <authorList>
            <person name="Nelson W.C."/>
            <person name="Romine M.F."/>
            <person name="Lindemann S.R."/>
        </authorList>
    </citation>
    <scope>NUCLEOTIDE SEQUENCE [LARGE SCALE GENOMIC DNA]</scope>
    <source>
        <strain evidence="4">HL-109</strain>
    </source>
</reference>
<feature type="compositionally biased region" description="Low complexity" evidence="1">
    <location>
        <begin position="30"/>
        <end position="47"/>
    </location>
</feature>
<accession>A0A0P8A417</accession>
<keyword evidence="7" id="KW-1185">Reference proteome</keyword>
<evidence type="ECO:0000313" key="6">
    <source>
        <dbReference type="Proteomes" id="UP000050497"/>
    </source>
</evidence>
<reference evidence="5 7" key="2">
    <citation type="submission" date="2016-08" db="EMBL/GenBank/DDBJ databases">
        <authorList>
            <person name="Varghese N."/>
            <person name="Submissions Spin"/>
        </authorList>
    </citation>
    <scope>NUCLEOTIDE SEQUENCE [LARGE SCALE GENOMIC DNA]</scope>
    <source>
        <strain evidence="5 7">HL-109</strain>
    </source>
</reference>
<comment type="caution">
    <text evidence="4">The sequence shown here is derived from an EMBL/GenBank/DDBJ whole genome shotgun (WGS) entry which is preliminary data.</text>
</comment>
<dbReference type="Proteomes" id="UP000050497">
    <property type="component" value="Unassembled WGS sequence"/>
</dbReference>
<name>A0A0P8A417_9HYPH</name>
<dbReference type="Pfam" id="PF13767">
    <property type="entry name" value="DUF4168"/>
    <property type="match status" value="1"/>
</dbReference>
<gene>
    <name evidence="5" type="ORF">GA0071312_1734</name>
    <name evidence="4" type="ORF">HLUCCO17_12920</name>
</gene>
<evidence type="ECO:0000313" key="7">
    <source>
        <dbReference type="Proteomes" id="UP000182800"/>
    </source>
</evidence>
<sequence>MNFARTTLAAFAALGMAFGAASLTGTSVSTPAAAQTAQTAPEPGQAPNVDEETLRSFAVATLEIQEISQTYQPQMEAAESQEQQQEIAQAANDEMVAAVEAVPGIDVDSYNAIAEAAQADPEMMQQINTFIAEASEQ</sequence>
<dbReference type="STRING" id="1653334.GA0071312_1734"/>
<feature type="domain" description="DUF4168" evidence="3">
    <location>
        <begin position="51"/>
        <end position="127"/>
    </location>
</feature>
<dbReference type="EMBL" id="FMBM01000002">
    <property type="protein sequence ID" value="SCC80806.1"/>
    <property type="molecule type" value="Genomic_DNA"/>
</dbReference>
<organism evidence="4 6">
    <name type="scientific">Saliniramus fredricksonii</name>
    <dbReference type="NCBI Taxonomy" id="1653334"/>
    <lineage>
        <taxon>Bacteria</taxon>
        <taxon>Pseudomonadati</taxon>
        <taxon>Pseudomonadota</taxon>
        <taxon>Alphaproteobacteria</taxon>
        <taxon>Hyphomicrobiales</taxon>
        <taxon>Salinarimonadaceae</taxon>
        <taxon>Saliniramus</taxon>
    </lineage>
</organism>
<feature type="signal peptide" evidence="2">
    <location>
        <begin position="1"/>
        <end position="34"/>
    </location>
</feature>
<feature type="chain" id="PRO_5006147627" description="DUF4168 domain-containing protein" evidence="2">
    <location>
        <begin position="35"/>
        <end position="137"/>
    </location>
</feature>
<evidence type="ECO:0000256" key="2">
    <source>
        <dbReference type="SAM" id="SignalP"/>
    </source>
</evidence>